<accession>A0AAD4BEH7</accession>
<feature type="transmembrane region" description="Helical" evidence="7">
    <location>
        <begin position="333"/>
        <end position="352"/>
    </location>
</feature>
<feature type="transmembrane region" description="Helical" evidence="7">
    <location>
        <begin position="226"/>
        <end position="249"/>
    </location>
</feature>
<dbReference type="AlphaFoldDB" id="A0AAD4BEH7"/>
<dbReference type="GO" id="GO:0015205">
    <property type="term" value="F:nucleobase transmembrane transporter activity"/>
    <property type="evidence" value="ECO:0007669"/>
    <property type="project" value="TreeGrafter"/>
</dbReference>
<protein>
    <submittedName>
        <fullName evidence="8">Nucleoside transporter-domain-containing protein</fullName>
    </submittedName>
</protein>
<dbReference type="PIRSF" id="PIRSF016379">
    <property type="entry name" value="ENT"/>
    <property type="match status" value="1"/>
</dbReference>
<dbReference type="PRINTS" id="PR01130">
    <property type="entry name" value="DERENTRNSPRT"/>
</dbReference>
<evidence type="ECO:0000313" key="8">
    <source>
        <dbReference type="EMBL" id="KAF8422795.1"/>
    </source>
</evidence>
<dbReference type="PANTHER" id="PTHR10332:SF88">
    <property type="entry name" value="EQUILIBRATIVE NUCLEOSIDE TRANSPORTER 1, ISOFORM A"/>
    <property type="match status" value="1"/>
</dbReference>
<feature type="transmembrane region" description="Helical" evidence="7">
    <location>
        <begin position="47"/>
        <end position="71"/>
    </location>
</feature>
<dbReference type="Proteomes" id="UP001194468">
    <property type="component" value="Unassembled WGS sequence"/>
</dbReference>
<keyword evidence="4 7" id="KW-0812">Transmembrane</keyword>
<feature type="transmembrane region" description="Helical" evidence="7">
    <location>
        <begin position="141"/>
        <end position="166"/>
    </location>
</feature>
<feature type="transmembrane region" description="Helical" evidence="7">
    <location>
        <begin position="301"/>
        <end position="321"/>
    </location>
</feature>
<dbReference type="InterPro" id="IPR002259">
    <property type="entry name" value="Eqnu_transpt"/>
</dbReference>
<dbReference type="EMBL" id="WHUW01000121">
    <property type="protein sequence ID" value="KAF8422795.1"/>
    <property type="molecule type" value="Genomic_DNA"/>
</dbReference>
<feature type="transmembrane region" description="Helical" evidence="7">
    <location>
        <begin position="115"/>
        <end position="135"/>
    </location>
</feature>
<dbReference type="PANTHER" id="PTHR10332">
    <property type="entry name" value="EQUILIBRATIVE NUCLEOSIDE TRANSPORTER"/>
    <property type="match status" value="1"/>
</dbReference>
<evidence type="ECO:0000256" key="5">
    <source>
        <dbReference type="ARBA" id="ARBA00022989"/>
    </source>
</evidence>
<proteinExistence type="inferred from homology"/>
<evidence type="ECO:0000256" key="1">
    <source>
        <dbReference type="ARBA" id="ARBA00004141"/>
    </source>
</evidence>
<evidence type="ECO:0000256" key="3">
    <source>
        <dbReference type="ARBA" id="ARBA00022448"/>
    </source>
</evidence>
<evidence type="ECO:0000256" key="2">
    <source>
        <dbReference type="ARBA" id="ARBA00007965"/>
    </source>
</evidence>
<evidence type="ECO:0000313" key="9">
    <source>
        <dbReference type="Proteomes" id="UP001194468"/>
    </source>
</evidence>
<keyword evidence="6 7" id="KW-0472">Membrane</keyword>
<keyword evidence="5 7" id="KW-1133">Transmembrane helix</keyword>
<dbReference type="GO" id="GO:0000329">
    <property type="term" value="C:fungal-type vacuole membrane"/>
    <property type="evidence" value="ECO:0007669"/>
    <property type="project" value="TreeGrafter"/>
</dbReference>
<sequence>MTDSRALAKYGAVPSTENHTNVLEAGVGEDELYSTRERTLDVAQTKWTYFLLGCAILLPWSAMANATSFFLSRVAGSPIYPTFSSYWNTVYMSTKLICQFYCTFTSKQSSPSRRIIASIIAMIFLVTSLCLSTFIRGTPSTFFAFSLLVGALTAVAVGYLCTAVYAQAALLGAPFLRAVFSGQAAAAVTISVVQVASSMIALWGSSQESDLAGAPGAGRNNQAEEIAARIFFGVAAIFLCITLVTYTWLTRQPFDNPVSDALQQHHGVGAPEELTPLLTEDRRNTSTVHNSYIYQVFRQNLIFMFSLAYVFVITLAVYPAITARVQPVDPSIHPMLFTAVHFLVFNTGDLLGRCSCSFPRLILWSGETILAMSLLRTLFIPLILFCNVDRPERIPTVLPIIHSDILFMIIMLTIGYTNGYVSTLGITALSSLEHNPRLKGCRENVDVAATLGGSFIIVGLTIGALSSFGVQAMI</sequence>
<evidence type="ECO:0000256" key="7">
    <source>
        <dbReference type="SAM" id="Phobius"/>
    </source>
</evidence>
<gene>
    <name evidence="8" type="ORF">L210DRAFT_3654016</name>
</gene>
<reference evidence="8" key="1">
    <citation type="submission" date="2019-10" db="EMBL/GenBank/DDBJ databases">
        <authorList>
            <consortium name="DOE Joint Genome Institute"/>
            <person name="Kuo A."/>
            <person name="Miyauchi S."/>
            <person name="Kiss E."/>
            <person name="Drula E."/>
            <person name="Kohler A."/>
            <person name="Sanchez-Garcia M."/>
            <person name="Andreopoulos B."/>
            <person name="Barry K.W."/>
            <person name="Bonito G."/>
            <person name="Buee M."/>
            <person name="Carver A."/>
            <person name="Chen C."/>
            <person name="Cichocki N."/>
            <person name="Clum A."/>
            <person name="Culley D."/>
            <person name="Crous P.W."/>
            <person name="Fauchery L."/>
            <person name="Girlanda M."/>
            <person name="Hayes R."/>
            <person name="Keri Z."/>
            <person name="LaButti K."/>
            <person name="Lipzen A."/>
            <person name="Lombard V."/>
            <person name="Magnuson J."/>
            <person name="Maillard F."/>
            <person name="Morin E."/>
            <person name="Murat C."/>
            <person name="Nolan M."/>
            <person name="Ohm R."/>
            <person name="Pangilinan J."/>
            <person name="Pereira M."/>
            <person name="Perotto S."/>
            <person name="Peter M."/>
            <person name="Riley R."/>
            <person name="Sitrit Y."/>
            <person name="Stielow B."/>
            <person name="Szollosi G."/>
            <person name="Zifcakova L."/>
            <person name="Stursova M."/>
            <person name="Spatafora J.W."/>
            <person name="Tedersoo L."/>
            <person name="Vaario L.-M."/>
            <person name="Yamada A."/>
            <person name="Yan M."/>
            <person name="Wang P."/>
            <person name="Xu J."/>
            <person name="Bruns T."/>
            <person name="Baldrian P."/>
            <person name="Vilgalys R."/>
            <person name="Henrissat B."/>
            <person name="Grigoriev I.V."/>
            <person name="Hibbett D."/>
            <person name="Nagy L.G."/>
            <person name="Martin F.M."/>
        </authorList>
    </citation>
    <scope>NUCLEOTIDE SEQUENCE</scope>
    <source>
        <strain evidence="8">BED1</strain>
    </source>
</reference>
<comment type="similarity">
    <text evidence="2">Belongs to the SLC29A/ENT transporter (TC 2.A.57) family.</text>
</comment>
<feature type="transmembrane region" description="Helical" evidence="7">
    <location>
        <begin position="361"/>
        <end position="385"/>
    </location>
</feature>
<reference evidence="8" key="2">
    <citation type="journal article" date="2020" name="Nat. Commun.">
        <title>Large-scale genome sequencing of mycorrhizal fungi provides insights into the early evolution of symbiotic traits.</title>
        <authorList>
            <person name="Miyauchi S."/>
            <person name="Kiss E."/>
            <person name="Kuo A."/>
            <person name="Drula E."/>
            <person name="Kohler A."/>
            <person name="Sanchez-Garcia M."/>
            <person name="Morin E."/>
            <person name="Andreopoulos B."/>
            <person name="Barry K.W."/>
            <person name="Bonito G."/>
            <person name="Buee M."/>
            <person name="Carver A."/>
            <person name="Chen C."/>
            <person name="Cichocki N."/>
            <person name="Clum A."/>
            <person name="Culley D."/>
            <person name="Crous P.W."/>
            <person name="Fauchery L."/>
            <person name="Girlanda M."/>
            <person name="Hayes R.D."/>
            <person name="Keri Z."/>
            <person name="LaButti K."/>
            <person name="Lipzen A."/>
            <person name="Lombard V."/>
            <person name="Magnuson J."/>
            <person name="Maillard F."/>
            <person name="Murat C."/>
            <person name="Nolan M."/>
            <person name="Ohm R.A."/>
            <person name="Pangilinan J."/>
            <person name="Pereira M.F."/>
            <person name="Perotto S."/>
            <person name="Peter M."/>
            <person name="Pfister S."/>
            <person name="Riley R."/>
            <person name="Sitrit Y."/>
            <person name="Stielow J.B."/>
            <person name="Szollosi G."/>
            <person name="Zifcakova L."/>
            <person name="Stursova M."/>
            <person name="Spatafora J.W."/>
            <person name="Tedersoo L."/>
            <person name="Vaario L.M."/>
            <person name="Yamada A."/>
            <person name="Yan M."/>
            <person name="Wang P."/>
            <person name="Xu J."/>
            <person name="Bruns T."/>
            <person name="Baldrian P."/>
            <person name="Vilgalys R."/>
            <person name="Dunand C."/>
            <person name="Henrissat B."/>
            <person name="Grigoriev I.V."/>
            <person name="Hibbett D."/>
            <person name="Nagy L.G."/>
            <person name="Martin F.M."/>
        </authorList>
    </citation>
    <scope>NUCLEOTIDE SEQUENCE</scope>
    <source>
        <strain evidence="8">BED1</strain>
    </source>
</reference>
<dbReference type="Pfam" id="PF01733">
    <property type="entry name" value="Nucleoside_tran"/>
    <property type="match status" value="1"/>
</dbReference>
<feature type="transmembrane region" description="Helical" evidence="7">
    <location>
        <begin position="405"/>
        <end position="426"/>
    </location>
</feature>
<name>A0AAD4BEH7_BOLED</name>
<comment type="subcellular location">
    <subcellularLocation>
        <location evidence="1">Membrane</location>
        <topology evidence="1">Multi-pass membrane protein</topology>
    </subcellularLocation>
</comment>
<feature type="transmembrane region" description="Helical" evidence="7">
    <location>
        <begin position="447"/>
        <end position="470"/>
    </location>
</feature>
<keyword evidence="3" id="KW-0813">Transport</keyword>
<organism evidence="8 9">
    <name type="scientific">Boletus edulis BED1</name>
    <dbReference type="NCBI Taxonomy" id="1328754"/>
    <lineage>
        <taxon>Eukaryota</taxon>
        <taxon>Fungi</taxon>
        <taxon>Dikarya</taxon>
        <taxon>Basidiomycota</taxon>
        <taxon>Agaricomycotina</taxon>
        <taxon>Agaricomycetes</taxon>
        <taxon>Agaricomycetidae</taxon>
        <taxon>Boletales</taxon>
        <taxon>Boletineae</taxon>
        <taxon>Boletaceae</taxon>
        <taxon>Boletoideae</taxon>
        <taxon>Boletus</taxon>
    </lineage>
</organism>
<dbReference type="GO" id="GO:0005886">
    <property type="term" value="C:plasma membrane"/>
    <property type="evidence" value="ECO:0007669"/>
    <property type="project" value="TreeGrafter"/>
</dbReference>
<evidence type="ECO:0000256" key="6">
    <source>
        <dbReference type="ARBA" id="ARBA00023136"/>
    </source>
</evidence>
<evidence type="ECO:0000256" key="4">
    <source>
        <dbReference type="ARBA" id="ARBA00022692"/>
    </source>
</evidence>
<feature type="transmembrane region" description="Helical" evidence="7">
    <location>
        <begin position="178"/>
        <end position="206"/>
    </location>
</feature>
<dbReference type="GO" id="GO:0034257">
    <property type="term" value="F:nicotinamide riboside transmembrane transporter activity"/>
    <property type="evidence" value="ECO:0007669"/>
    <property type="project" value="TreeGrafter"/>
</dbReference>
<keyword evidence="9" id="KW-1185">Reference proteome</keyword>
<comment type="caution">
    <text evidence="8">The sequence shown here is derived from an EMBL/GenBank/DDBJ whole genome shotgun (WGS) entry which is preliminary data.</text>
</comment>